<dbReference type="AlphaFoldDB" id="A0A0F9QD21"/>
<feature type="transmembrane region" description="Helical" evidence="1">
    <location>
        <begin position="54"/>
        <end position="72"/>
    </location>
</feature>
<keyword evidence="1" id="KW-0472">Membrane</keyword>
<protein>
    <submittedName>
        <fullName evidence="2">Uncharacterized protein</fullName>
    </submittedName>
</protein>
<comment type="caution">
    <text evidence="2">The sequence shown here is derived from an EMBL/GenBank/DDBJ whole genome shotgun (WGS) entry which is preliminary data.</text>
</comment>
<gene>
    <name evidence="2" type="ORF">LCGC14_0788680</name>
</gene>
<keyword evidence="1" id="KW-0812">Transmembrane</keyword>
<accession>A0A0F9QD21</accession>
<keyword evidence="1" id="KW-1133">Transmembrane helix</keyword>
<sequence>MKLLKGKFGEGVLNVEELKEANLMFVAVCNDILDMGKINDTQVLSMISEATANTSMAVGLAVAYKVGVWLYFGRYAMQGGGR</sequence>
<reference evidence="2" key="1">
    <citation type="journal article" date="2015" name="Nature">
        <title>Complex archaea that bridge the gap between prokaryotes and eukaryotes.</title>
        <authorList>
            <person name="Spang A."/>
            <person name="Saw J.H."/>
            <person name="Jorgensen S.L."/>
            <person name="Zaremba-Niedzwiedzka K."/>
            <person name="Martijn J."/>
            <person name="Lind A.E."/>
            <person name="van Eijk R."/>
            <person name="Schleper C."/>
            <person name="Guy L."/>
            <person name="Ettema T.J."/>
        </authorList>
    </citation>
    <scope>NUCLEOTIDE SEQUENCE</scope>
</reference>
<dbReference type="EMBL" id="LAZR01002075">
    <property type="protein sequence ID" value="KKN34927.1"/>
    <property type="molecule type" value="Genomic_DNA"/>
</dbReference>
<organism evidence="2">
    <name type="scientific">marine sediment metagenome</name>
    <dbReference type="NCBI Taxonomy" id="412755"/>
    <lineage>
        <taxon>unclassified sequences</taxon>
        <taxon>metagenomes</taxon>
        <taxon>ecological metagenomes</taxon>
    </lineage>
</organism>
<evidence type="ECO:0000313" key="2">
    <source>
        <dbReference type="EMBL" id="KKN34927.1"/>
    </source>
</evidence>
<proteinExistence type="predicted"/>
<evidence type="ECO:0000256" key="1">
    <source>
        <dbReference type="SAM" id="Phobius"/>
    </source>
</evidence>
<name>A0A0F9QD21_9ZZZZ</name>